<dbReference type="RefSeq" id="WP_269033496.1">
    <property type="nucleotide sequence ID" value="NZ_CP114040.1"/>
</dbReference>
<sequence length="607" mass="61629">MNPMTLLRLSSPGPRPLACALLPALLAACPGTPGETTATDPTGSTGTTTASTETEGSTTGGDTTMQEPTSTTRGTTGTTSVDTTTDDTTSGTTLDTTTNDTTAAGMPGECVPGDTQSCYSGPDGTDGVGKCVAGERPCDRDGTWGPCEGEVVPTRETCDEPGDEDCDGDDPCLGDGAFKWGLTFGNNGNDEGQRVAFDAAGNLVLAVWGDGPIDFGGGTLQNAGNDVFLAKFSPTGALLWSERYGDASFQGGPDYGLAVTPAGDIVLAGVFQGEIDFGGGALTNPSLSNDLFLVKLNGDGGHGWSKSFHSAHHAEVADLALAANGDILLTGTFGYSLGWSTLDLGEGPNLASKGLYDIFVARLTSTGAHVWSLSIGDPDYQYGRSIAVDAAGNAYVTGWFYGTIDPGSGPLISAGSDDIFLFKLDPAGNAVWGKRFGDAGSQSGRGVTVDGKGRVTITGANSGAVDFGGGVLDGPKGLSYLAQFDGDGAHLWSRKLCVDNSIAHDVATDGPGNILVTGEFRIMCDLGGAPLIAVKDRDVFVGKFTPKGQHGWSRRLGGEADQFSTAIAGSAAGSVAVTGNSNGAIDLGGGSKANQGGRDGFVVVFDP</sequence>
<protein>
    <submittedName>
        <fullName evidence="3">SBBP repeat-containing protein</fullName>
    </submittedName>
</protein>
<evidence type="ECO:0000256" key="1">
    <source>
        <dbReference type="SAM" id="MobiDB-lite"/>
    </source>
</evidence>
<proteinExistence type="predicted"/>
<organism evidence="3 4">
    <name type="scientific">Nannocystis punicea</name>
    <dbReference type="NCBI Taxonomy" id="2995304"/>
    <lineage>
        <taxon>Bacteria</taxon>
        <taxon>Pseudomonadati</taxon>
        <taxon>Myxococcota</taxon>
        <taxon>Polyangia</taxon>
        <taxon>Nannocystales</taxon>
        <taxon>Nannocystaceae</taxon>
        <taxon>Nannocystis</taxon>
    </lineage>
</organism>
<evidence type="ECO:0000313" key="4">
    <source>
        <dbReference type="Proteomes" id="UP001164459"/>
    </source>
</evidence>
<feature type="compositionally biased region" description="Low complexity" evidence="1">
    <location>
        <begin position="32"/>
        <end position="102"/>
    </location>
</feature>
<reference evidence="3" key="1">
    <citation type="submission" date="2022-11" db="EMBL/GenBank/DDBJ databases">
        <title>Minimal conservation of predation-associated metabolite biosynthetic gene clusters underscores biosynthetic potential of Myxococcota including descriptions for ten novel species: Archangium lansinium sp. nov., Myxococcus landrumus sp. nov., Nannocystis bai.</title>
        <authorList>
            <person name="Ahearne A."/>
            <person name="Stevens C."/>
            <person name="Dowd S."/>
        </authorList>
    </citation>
    <scope>NUCLEOTIDE SEQUENCE</scope>
    <source>
        <strain evidence="3">Fl3</strain>
    </source>
</reference>
<keyword evidence="2" id="KW-0732">Signal</keyword>
<dbReference type="EMBL" id="CP114040">
    <property type="protein sequence ID" value="WAS91132.1"/>
    <property type="molecule type" value="Genomic_DNA"/>
</dbReference>
<dbReference type="Pfam" id="PF06739">
    <property type="entry name" value="SBBP"/>
    <property type="match status" value="1"/>
</dbReference>
<dbReference type="Proteomes" id="UP001164459">
    <property type="component" value="Chromosome"/>
</dbReference>
<feature type="chain" id="PRO_5045307595" evidence="2">
    <location>
        <begin position="21"/>
        <end position="607"/>
    </location>
</feature>
<gene>
    <name evidence="3" type="ORF">O0S08_33515</name>
</gene>
<feature type="region of interest" description="Disordered" evidence="1">
    <location>
        <begin position="32"/>
        <end position="112"/>
    </location>
</feature>
<evidence type="ECO:0000313" key="3">
    <source>
        <dbReference type="EMBL" id="WAS91132.1"/>
    </source>
</evidence>
<dbReference type="PANTHER" id="PTHR35580:SF1">
    <property type="entry name" value="PHYTASE-LIKE DOMAIN-CONTAINING PROTEIN"/>
    <property type="match status" value="1"/>
</dbReference>
<evidence type="ECO:0000256" key="2">
    <source>
        <dbReference type="SAM" id="SignalP"/>
    </source>
</evidence>
<feature type="signal peptide" evidence="2">
    <location>
        <begin position="1"/>
        <end position="20"/>
    </location>
</feature>
<keyword evidence="4" id="KW-1185">Reference proteome</keyword>
<name>A0ABY7GVZ7_9BACT</name>
<dbReference type="PANTHER" id="PTHR35580">
    <property type="entry name" value="CELL SURFACE GLYCOPROTEIN (S-LAYER PROTEIN)-LIKE PROTEIN"/>
    <property type="match status" value="1"/>
</dbReference>
<dbReference type="InterPro" id="IPR052918">
    <property type="entry name" value="Motility_Chemotaxis_Reg"/>
</dbReference>
<accession>A0ABY7GVZ7</accession>
<dbReference type="SUPFAM" id="SSF101898">
    <property type="entry name" value="NHL repeat"/>
    <property type="match status" value="1"/>
</dbReference>
<dbReference type="InterPro" id="IPR010620">
    <property type="entry name" value="SBBP_repeat"/>
</dbReference>